<proteinExistence type="predicted"/>
<dbReference type="Pfam" id="PF00179">
    <property type="entry name" value="UQ_con"/>
    <property type="match status" value="1"/>
</dbReference>
<keyword evidence="4" id="KW-0520">NAD</keyword>
<evidence type="ECO:0000256" key="5">
    <source>
        <dbReference type="SAM" id="MobiDB-lite"/>
    </source>
</evidence>
<dbReference type="GO" id="GO:0016779">
    <property type="term" value="F:nucleotidyltransferase activity"/>
    <property type="evidence" value="ECO:0007669"/>
    <property type="project" value="UniProtKB-KW"/>
</dbReference>
<dbReference type="GO" id="GO:0003950">
    <property type="term" value="F:NAD+ poly-ADP-ribosyltransferase activity"/>
    <property type="evidence" value="ECO:0007669"/>
    <property type="project" value="InterPro"/>
</dbReference>
<dbReference type="PROSITE" id="PS50127">
    <property type="entry name" value="UBC_2"/>
    <property type="match status" value="1"/>
</dbReference>
<dbReference type="InterPro" id="IPR051838">
    <property type="entry name" value="ARTD_PARP"/>
</dbReference>
<dbReference type="SUPFAM" id="SSF56399">
    <property type="entry name" value="ADP-ribosylation"/>
    <property type="match status" value="1"/>
</dbReference>
<dbReference type="AlphaFoldDB" id="A0AAD4E1A3"/>
<sequence>MPATRNTRKKNKFESSSIGQDSRNSKRLRKRVNSKLSKLADAQAPIILGPVPVAQSSTSEVLPLTPLTSSSYPSVAPAPMLLKGRKRFSADLHDLHTTCPSDLDRGTWSAQSFKAGDDDGSVEFDLIESRDRTRIVMHLLCSDTSEYPNTHSFFCHSPEPGSYGEQVKEMCDGVLNDSPRTIHDVARHFLISISGDDDSEDDQNYDMIEDEDMSTFTRPQISRSVLRRDFEGTHAAGYTPGAIWSGSSEFFLTISVPVVELTDKIPAHVLMSWDSQFLLPCQHLVLLISGFRGIYPPVQSDGTLSPAAIRSCTSLKFYVGLSRNYKPSKGHVIALLRRYGLHSDQQNGVEDGTFEEYVDVEMESETEDDGAFDKFSLTSSLESLFNEHFLQLLRVRRQFKLGWAAAEELYWRSQELQRTPAVLVKEMQEELRQAEEEEQRLGGSRYLPHDPLENQDGHINLLETAFAYLLRRFTICNRYCVVCHKKLDTLFEALKPYVCNSGLCAYQYYSLNFGPSLEYDICKNTEMVDLLVSLTYVAAAEQVLDEPLPRGLSLKVPDPNDKYSMRDFDSLAVSEMRIAIMQLIDTLPPIQDMKKHLEKKVVTRSNKLKLKDMNSSILPAAWSILRWCVASCTAHLQELTEEEDQVQNIGSQWRQFRFIVGAPDKEAKFKYALEQETRGYSNAKNHPTLYAFHGSPLKNWHSIIRHGLWYKTVTHGRAHGDGVYFARDGVVSMGTYAAGGTQSWRNSTIAPSACVALAEIINLPQRFTSCNPYYVVKQTEWIMCRYLLVNTIDRSHTDSGFPGISTTIPATPTKSKVRNVPFIQHEPDRRPLLMNSYVEIPQPSYKLEKLLRLCQDAYVPPNLDEDDSAVFNAPNEEEESIAPHVNGKPKQDWIHDASWVEKNIGLLLPPPVDSTPGATMALQKEFRAMMKEQGGAESLATLGWYMPPECNENLFQWVVEMHSFDPDLPIAKDLKSKGVNSLVFEIRFPPTFPHSPPFFRLVMPRFLPFMQGGGGHVTVGGSICMDLLTSAGWLPSYNIASVLLQIKLAISSTDPKPARLAQDWEQPYHPQEALSGYTRAAAIHGWKVADPRAMERLVTWG</sequence>
<dbReference type="Gene3D" id="3.10.110.10">
    <property type="entry name" value="Ubiquitin Conjugating Enzyme"/>
    <property type="match status" value="1"/>
</dbReference>
<keyword evidence="2" id="KW-0808">Transferase</keyword>
<dbReference type="InterPro" id="IPR016135">
    <property type="entry name" value="UBQ-conjugating_enzyme/RWD"/>
</dbReference>
<feature type="region of interest" description="Disordered" evidence="5">
    <location>
        <begin position="1"/>
        <end position="32"/>
    </location>
</feature>
<feature type="compositionally biased region" description="Basic residues" evidence="5">
    <location>
        <begin position="1"/>
        <end position="11"/>
    </location>
</feature>
<evidence type="ECO:0000313" key="7">
    <source>
        <dbReference type="EMBL" id="KAG1897893.1"/>
    </source>
</evidence>
<evidence type="ECO:0000256" key="2">
    <source>
        <dbReference type="ARBA" id="ARBA00022679"/>
    </source>
</evidence>
<dbReference type="Proteomes" id="UP001195769">
    <property type="component" value="Unassembled WGS sequence"/>
</dbReference>
<dbReference type="RefSeq" id="XP_041223469.1">
    <property type="nucleotide sequence ID" value="XM_041362306.1"/>
</dbReference>
<feature type="domain" description="UBC core" evidence="6">
    <location>
        <begin position="917"/>
        <end position="1101"/>
    </location>
</feature>
<evidence type="ECO:0000256" key="1">
    <source>
        <dbReference type="ARBA" id="ARBA00022676"/>
    </source>
</evidence>
<dbReference type="Gene3D" id="3.90.228.10">
    <property type="match status" value="1"/>
</dbReference>
<protein>
    <recommendedName>
        <fullName evidence="6">UBC core domain-containing protein</fullName>
    </recommendedName>
</protein>
<evidence type="ECO:0000259" key="6">
    <source>
        <dbReference type="PROSITE" id="PS50127"/>
    </source>
</evidence>
<dbReference type="CDD" id="cd23802">
    <property type="entry name" value="UBCc_UBE2Q"/>
    <property type="match status" value="1"/>
</dbReference>
<dbReference type="SMART" id="SM00212">
    <property type="entry name" value="UBCc"/>
    <property type="match status" value="1"/>
</dbReference>
<accession>A0AAD4E1A3</accession>
<keyword evidence="1" id="KW-0328">Glycosyltransferase</keyword>
<name>A0AAD4E1A3_9AGAM</name>
<dbReference type="EMBL" id="JABBWK010000043">
    <property type="protein sequence ID" value="KAG1897893.1"/>
    <property type="molecule type" value="Genomic_DNA"/>
</dbReference>
<evidence type="ECO:0000313" key="8">
    <source>
        <dbReference type="Proteomes" id="UP001195769"/>
    </source>
</evidence>
<dbReference type="PANTHER" id="PTHR21328">
    <property type="entry name" value="POLY ADP-RIBOSE POLYMERASE FAMILY, MEMBER PARP"/>
    <property type="match status" value="1"/>
</dbReference>
<organism evidence="7 8">
    <name type="scientific">Suillus fuscotomentosus</name>
    <dbReference type="NCBI Taxonomy" id="1912939"/>
    <lineage>
        <taxon>Eukaryota</taxon>
        <taxon>Fungi</taxon>
        <taxon>Dikarya</taxon>
        <taxon>Basidiomycota</taxon>
        <taxon>Agaricomycotina</taxon>
        <taxon>Agaricomycetes</taxon>
        <taxon>Agaricomycetidae</taxon>
        <taxon>Boletales</taxon>
        <taxon>Suillineae</taxon>
        <taxon>Suillaceae</taxon>
        <taxon>Suillus</taxon>
    </lineage>
</organism>
<keyword evidence="8" id="KW-1185">Reference proteome</keyword>
<dbReference type="Pfam" id="PF00644">
    <property type="entry name" value="PARP"/>
    <property type="match status" value="1"/>
</dbReference>
<evidence type="ECO:0000256" key="3">
    <source>
        <dbReference type="ARBA" id="ARBA00022695"/>
    </source>
</evidence>
<dbReference type="GeneID" id="64656604"/>
<dbReference type="InterPro" id="IPR012317">
    <property type="entry name" value="Poly(ADP-ribose)pol_cat_dom"/>
</dbReference>
<keyword evidence="3" id="KW-0548">Nucleotidyltransferase</keyword>
<dbReference type="SUPFAM" id="SSF54495">
    <property type="entry name" value="UBC-like"/>
    <property type="match status" value="1"/>
</dbReference>
<reference evidence="7" key="1">
    <citation type="journal article" date="2020" name="New Phytol.">
        <title>Comparative genomics reveals dynamic genome evolution in host specialist ectomycorrhizal fungi.</title>
        <authorList>
            <person name="Lofgren L.A."/>
            <person name="Nguyen N.H."/>
            <person name="Vilgalys R."/>
            <person name="Ruytinx J."/>
            <person name="Liao H.L."/>
            <person name="Branco S."/>
            <person name="Kuo A."/>
            <person name="LaButti K."/>
            <person name="Lipzen A."/>
            <person name="Andreopoulos W."/>
            <person name="Pangilinan J."/>
            <person name="Riley R."/>
            <person name="Hundley H."/>
            <person name="Na H."/>
            <person name="Barry K."/>
            <person name="Grigoriev I.V."/>
            <person name="Stajich J.E."/>
            <person name="Kennedy P.G."/>
        </authorList>
    </citation>
    <scope>NUCLEOTIDE SEQUENCE</scope>
    <source>
        <strain evidence="7">FC203</strain>
    </source>
</reference>
<comment type="caution">
    <text evidence="7">The sequence shown here is derived from an EMBL/GenBank/DDBJ whole genome shotgun (WGS) entry which is preliminary data.</text>
</comment>
<evidence type="ECO:0000256" key="4">
    <source>
        <dbReference type="ARBA" id="ARBA00023027"/>
    </source>
</evidence>
<gene>
    <name evidence="7" type="ORF">F5891DRAFT_1046595</name>
</gene>
<dbReference type="InterPro" id="IPR000608">
    <property type="entry name" value="UBC"/>
</dbReference>